<dbReference type="Gene3D" id="3.10.490.10">
    <property type="entry name" value="Gamma-glutamyl cyclotransferase-like"/>
    <property type="match status" value="1"/>
</dbReference>
<proteinExistence type="predicted"/>
<dbReference type="PANTHER" id="PTHR12935">
    <property type="entry name" value="GAMMA-GLUTAMYLCYCLOTRANSFERASE"/>
    <property type="match status" value="1"/>
</dbReference>
<dbReference type="PANTHER" id="PTHR12935:SF0">
    <property type="entry name" value="GAMMA-GLUTAMYLCYCLOTRANSFERASE"/>
    <property type="match status" value="1"/>
</dbReference>
<protein>
    <recommendedName>
        <fullName evidence="4">Gamma-glutamylcyclotransferase AIG2-like domain-containing protein</fullName>
    </recommendedName>
</protein>
<feature type="active site" description="Proton acceptor" evidence="2">
    <location>
        <position position="79"/>
    </location>
</feature>
<keyword evidence="1" id="KW-0456">Lyase</keyword>
<evidence type="ECO:0000256" key="1">
    <source>
        <dbReference type="ARBA" id="ARBA00023239"/>
    </source>
</evidence>
<dbReference type="InterPro" id="IPR036568">
    <property type="entry name" value="GGCT-like_sf"/>
</dbReference>
<dbReference type="Proteomes" id="UP000019591">
    <property type="component" value="Chromosome"/>
</dbReference>
<dbReference type="RefSeq" id="WP_038602040.1">
    <property type="nucleotide sequence ID" value="NZ_CP007452.1"/>
</dbReference>
<dbReference type="eggNOG" id="COG2105">
    <property type="taxonomic scope" value="Bacteria"/>
</dbReference>
<evidence type="ECO:0000313" key="5">
    <source>
        <dbReference type="EMBL" id="AHM57256.1"/>
    </source>
</evidence>
<dbReference type="HOGENOM" id="CLU_048475_5_0_9"/>
<evidence type="ECO:0000256" key="3">
    <source>
        <dbReference type="PIRSR" id="PIRSR617939-2"/>
    </source>
</evidence>
<gene>
    <name evidence="5" type="ORF">EAL2_c19750</name>
</gene>
<evidence type="ECO:0000259" key="4">
    <source>
        <dbReference type="Pfam" id="PF06094"/>
    </source>
</evidence>
<dbReference type="GO" id="GO:0003839">
    <property type="term" value="F:gamma-glutamylcyclotransferase activity"/>
    <property type="evidence" value="ECO:0007669"/>
    <property type="project" value="InterPro"/>
</dbReference>
<name>W8U8S3_PEPAC</name>
<dbReference type="OrthoDB" id="158990at2"/>
<dbReference type="InterPro" id="IPR009288">
    <property type="entry name" value="AIG2-like_dom"/>
</dbReference>
<dbReference type="STRING" id="1286171.EAL2_c19750"/>
<feature type="binding site" evidence="3">
    <location>
        <begin position="7"/>
        <end position="12"/>
    </location>
    <ligand>
        <name>substrate</name>
    </ligand>
</feature>
<dbReference type="KEGG" id="eac:EAL2_c19750"/>
<organism evidence="5 6">
    <name type="scientific">Peptoclostridium acidaminophilum DSM 3953</name>
    <dbReference type="NCBI Taxonomy" id="1286171"/>
    <lineage>
        <taxon>Bacteria</taxon>
        <taxon>Bacillati</taxon>
        <taxon>Bacillota</taxon>
        <taxon>Clostridia</taxon>
        <taxon>Peptostreptococcales</taxon>
        <taxon>Peptoclostridiaceae</taxon>
        <taxon>Peptoclostridium</taxon>
    </lineage>
</organism>
<dbReference type="InterPro" id="IPR013024">
    <property type="entry name" value="GGCT-like"/>
</dbReference>
<accession>W8U8S3</accession>
<sequence>MNEKTLYIAYGSNLNIEQMAQRCPSAKIVGESTIEDYQLLFRGGSGRAVATIEKQEGGKVPVLIWQLEESDEEILDRYEGYPFFYRKEWMDVFVNEERMKAMVYIMNGGRVLGAPSQLYYDTILQGYMSAGFAKSILEDALRVSSRK</sequence>
<dbReference type="Pfam" id="PF06094">
    <property type="entry name" value="GGACT"/>
    <property type="match status" value="1"/>
</dbReference>
<reference evidence="5 6" key="1">
    <citation type="journal article" date="2014" name="Genome Announc.">
        <title>Complete Genome Sequence of Amino Acid-Utilizing Eubacterium acidaminophilum al-2 (DSM 3953).</title>
        <authorList>
            <person name="Poehlein A."/>
            <person name="Andreesen J.R."/>
            <person name="Daniel R."/>
        </authorList>
    </citation>
    <scope>NUCLEOTIDE SEQUENCE [LARGE SCALE GENOMIC DNA]</scope>
    <source>
        <strain evidence="5 6">DSM 3953</strain>
    </source>
</reference>
<dbReference type="SUPFAM" id="SSF110857">
    <property type="entry name" value="Gamma-glutamyl cyclotransferase-like"/>
    <property type="match status" value="1"/>
</dbReference>
<evidence type="ECO:0000313" key="6">
    <source>
        <dbReference type="Proteomes" id="UP000019591"/>
    </source>
</evidence>
<dbReference type="AlphaFoldDB" id="W8U8S3"/>
<dbReference type="PATRIC" id="fig|1286171.3.peg.1922"/>
<dbReference type="CDD" id="cd06661">
    <property type="entry name" value="GGCT_like"/>
    <property type="match status" value="1"/>
</dbReference>
<dbReference type="InterPro" id="IPR017939">
    <property type="entry name" value="G-Glutamylcylcotransferase"/>
</dbReference>
<evidence type="ECO:0000256" key="2">
    <source>
        <dbReference type="PIRSR" id="PIRSR617939-1"/>
    </source>
</evidence>
<feature type="binding site" evidence="3">
    <location>
        <position position="119"/>
    </location>
    <ligand>
        <name>substrate</name>
    </ligand>
</feature>
<dbReference type="EMBL" id="CP007452">
    <property type="protein sequence ID" value="AHM57256.1"/>
    <property type="molecule type" value="Genomic_DNA"/>
</dbReference>
<feature type="domain" description="Gamma-glutamylcyclotransferase AIG2-like" evidence="4">
    <location>
        <begin position="8"/>
        <end position="108"/>
    </location>
</feature>
<keyword evidence="6" id="KW-1185">Reference proteome</keyword>